<keyword evidence="1" id="KW-1133">Transmembrane helix</keyword>
<feature type="transmembrane region" description="Helical" evidence="1">
    <location>
        <begin position="48"/>
        <end position="68"/>
    </location>
</feature>
<dbReference type="Proteomes" id="UP000708208">
    <property type="component" value="Unassembled WGS sequence"/>
</dbReference>
<accession>A0A8J2PVK3</accession>
<proteinExistence type="predicted"/>
<evidence type="ECO:0000256" key="1">
    <source>
        <dbReference type="SAM" id="Phobius"/>
    </source>
</evidence>
<feature type="transmembrane region" description="Helical" evidence="1">
    <location>
        <begin position="119"/>
        <end position="140"/>
    </location>
</feature>
<organism evidence="2 3">
    <name type="scientific">Allacma fusca</name>
    <dbReference type="NCBI Taxonomy" id="39272"/>
    <lineage>
        <taxon>Eukaryota</taxon>
        <taxon>Metazoa</taxon>
        <taxon>Ecdysozoa</taxon>
        <taxon>Arthropoda</taxon>
        <taxon>Hexapoda</taxon>
        <taxon>Collembola</taxon>
        <taxon>Symphypleona</taxon>
        <taxon>Sminthuridae</taxon>
        <taxon>Allacma</taxon>
    </lineage>
</organism>
<evidence type="ECO:0000313" key="2">
    <source>
        <dbReference type="EMBL" id="CAG7829857.1"/>
    </source>
</evidence>
<sequence length="188" mass="21801">MGLNLVIPTSLCLEFAILIWQLLLHIYMQSSAAREIWYHDFYRVVNEIFFGVVIFMYLASFYWAFYFWTDRQPISKYVRYFRASEGFLLSLGAGIAALNATCILITIKYNPTSDQFEGRVIAGGVVFIMFTIIDACLYYKCPNHRVVTSPMMFPVVSEKNADRVILDGFGDFPRSPFFEPNIPEKQKY</sequence>
<keyword evidence="1" id="KW-0472">Membrane</keyword>
<feature type="transmembrane region" description="Helical" evidence="1">
    <location>
        <begin position="6"/>
        <end position="27"/>
    </location>
</feature>
<protein>
    <submittedName>
        <fullName evidence="2">Uncharacterized protein</fullName>
    </submittedName>
</protein>
<name>A0A8J2PVK3_9HEXA</name>
<feature type="transmembrane region" description="Helical" evidence="1">
    <location>
        <begin position="88"/>
        <end position="107"/>
    </location>
</feature>
<dbReference type="EMBL" id="CAJVCH010553258">
    <property type="protein sequence ID" value="CAG7829857.1"/>
    <property type="molecule type" value="Genomic_DNA"/>
</dbReference>
<keyword evidence="3" id="KW-1185">Reference proteome</keyword>
<dbReference type="AlphaFoldDB" id="A0A8J2PVK3"/>
<reference evidence="2" key="1">
    <citation type="submission" date="2021-06" db="EMBL/GenBank/DDBJ databases">
        <authorList>
            <person name="Hodson N. C."/>
            <person name="Mongue J. A."/>
            <person name="Jaron S. K."/>
        </authorList>
    </citation>
    <scope>NUCLEOTIDE SEQUENCE</scope>
</reference>
<gene>
    <name evidence="2" type="ORF">AFUS01_LOCUS39699</name>
</gene>
<keyword evidence="1" id="KW-0812">Transmembrane</keyword>
<comment type="caution">
    <text evidence="2">The sequence shown here is derived from an EMBL/GenBank/DDBJ whole genome shotgun (WGS) entry which is preliminary data.</text>
</comment>
<evidence type="ECO:0000313" key="3">
    <source>
        <dbReference type="Proteomes" id="UP000708208"/>
    </source>
</evidence>